<sequence length="329" mass="34841">MRQGHAERLNHMHHLPSGRFRPSNDRTSVATRSRAASRFPTTVLNQPITLAASTSASTSATTQKQNITVDDTAGSADGSLHIAYAPADAWRTGPACGTRCLVAGVDARRVRDGTWHEAAYDSARPRQITATLLFEGSDVYVYGLIPHTNATAPNSVYLSYALDAPSPGGFANASAPFPGDGTVAYDVPLLALTGLAGLPHALHNLTLVVGAAGDTQLSGPAAPSSVLLLDYLVVTYCRKGARPRAHHRPGRARLPFLLPLLRRSSRYSCPSSPLSPSHDDPSALPRATHVRTSGDTGCMYIIAVTTGARTQARDSGDPFRSLLTGWLST</sequence>
<name>A0A1Y2I7B6_TRAC3</name>
<dbReference type="AlphaFoldDB" id="A0A1Y2I7B6"/>
<dbReference type="STRING" id="1353009.A0A1Y2I7B6"/>
<organism evidence="2 3">
    <name type="scientific">Trametes coccinea (strain BRFM310)</name>
    <name type="common">Pycnoporus coccineus</name>
    <dbReference type="NCBI Taxonomy" id="1353009"/>
    <lineage>
        <taxon>Eukaryota</taxon>
        <taxon>Fungi</taxon>
        <taxon>Dikarya</taxon>
        <taxon>Basidiomycota</taxon>
        <taxon>Agaricomycotina</taxon>
        <taxon>Agaricomycetes</taxon>
        <taxon>Polyporales</taxon>
        <taxon>Polyporaceae</taxon>
        <taxon>Trametes</taxon>
    </lineage>
</organism>
<evidence type="ECO:0000313" key="3">
    <source>
        <dbReference type="Proteomes" id="UP000193067"/>
    </source>
</evidence>
<evidence type="ECO:0000256" key="1">
    <source>
        <dbReference type="SAM" id="MobiDB-lite"/>
    </source>
</evidence>
<feature type="compositionally biased region" description="Basic and acidic residues" evidence="1">
    <location>
        <begin position="1"/>
        <end position="10"/>
    </location>
</feature>
<dbReference type="Proteomes" id="UP000193067">
    <property type="component" value="Unassembled WGS sequence"/>
</dbReference>
<reference evidence="2 3" key="1">
    <citation type="journal article" date="2015" name="Biotechnol. Biofuels">
        <title>Enhanced degradation of softwood versus hardwood by the white-rot fungus Pycnoporus coccineus.</title>
        <authorList>
            <person name="Couturier M."/>
            <person name="Navarro D."/>
            <person name="Chevret D."/>
            <person name="Henrissat B."/>
            <person name="Piumi F."/>
            <person name="Ruiz-Duenas F.J."/>
            <person name="Martinez A.T."/>
            <person name="Grigoriev I.V."/>
            <person name="Riley R."/>
            <person name="Lipzen A."/>
            <person name="Berrin J.G."/>
            <person name="Master E.R."/>
            <person name="Rosso M.N."/>
        </authorList>
    </citation>
    <scope>NUCLEOTIDE SEQUENCE [LARGE SCALE GENOMIC DNA]</scope>
    <source>
        <strain evidence="2 3">BRFM310</strain>
    </source>
</reference>
<proteinExistence type="predicted"/>
<feature type="region of interest" description="Disordered" evidence="1">
    <location>
        <begin position="268"/>
        <end position="289"/>
    </location>
</feature>
<dbReference type="EMBL" id="KZ084159">
    <property type="protein sequence ID" value="OSC97028.1"/>
    <property type="molecule type" value="Genomic_DNA"/>
</dbReference>
<accession>A0A1Y2I7B6</accession>
<protein>
    <submittedName>
        <fullName evidence="2">Uncharacterized protein</fullName>
    </submittedName>
</protein>
<evidence type="ECO:0000313" key="2">
    <source>
        <dbReference type="EMBL" id="OSC97028.1"/>
    </source>
</evidence>
<dbReference type="OrthoDB" id="3245657at2759"/>
<gene>
    <name evidence="2" type="ORF">PYCCODRAFT_1202394</name>
</gene>
<keyword evidence="3" id="KW-1185">Reference proteome</keyword>
<feature type="region of interest" description="Disordered" evidence="1">
    <location>
        <begin position="1"/>
        <end position="35"/>
    </location>
</feature>